<dbReference type="AlphaFoldDB" id="A0A0X3BLG8"/>
<evidence type="ECO:0000256" key="1">
    <source>
        <dbReference type="SAM" id="MobiDB-lite"/>
    </source>
</evidence>
<reference evidence="2 3" key="1">
    <citation type="submission" date="2016-01" db="EMBL/GenBank/DDBJ databases">
        <authorList>
            <person name="Manzoor S."/>
        </authorList>
    </citation>
    <scope>NUCLEOTIDE SEQUENCE [LARGE SCALE GENOMIC DNA]</scope>
    <source>
        <strain evidence="2">Methanoculleus sp MAB1</strain>
    </source>
</reference>
<dbReference type="EMBL" id="LT158599">
    <property type="protein sequence ID" value="CVK32831.1"/>
    <property type="molecule type" value="Genomic_DNA"/>
</dbReference>
<accession>A0A0X3BLG8</accession>
<sequence>MSITVHRYVGERRNSPDPASGGDCVVCSAVAVLAVHQEKLVLDSSGAFHLILRVLMWIASRSREAMIHMNTTYSPGASPGRGPWWESPRGVGAGEGARPLPRTSRIPGHDAPEQGGLPLAKLGRFSWKF</sequence>
<protein>
    <submittedName>
        <fullName evidence="2">Uncharacterized protein</fullName>
    </submittedName>
</protein>
<evidence type="ECO:0000313" key="2">
    <source>
        <dbReference type="EMBL" id="CVK32831.1"/>
    </source>
</evidence>
<name>A0A0X3BLG8_9EURY</name>
<organism evidence="2 3">
    <name type="scientific">Methanoculleus bourgensis</name>
    <dbReference type="NCBI Taxonomy" id="83986"/>
    <lineage>
        <taxon>Archaea</taxon>
        <taxon>Methanobacteriati</taxon>
        <taxon>Methanobacteriota</taxon>
        <taxon>Stenosarchaea group</taxon>
        <taxon>Methanomicrobia</taxon>
        <taxon>Methanomicrobiales</taxon>
        <taxon>Methanomicrobiaceae</taxon>
        <taxon>Methanoculleus</taxon>
    </lineage>
</organism>
<feature type="region of interest" description="Disordered" evidence="1">
    <location>
        <begin position="73"/>
        <end position="113"/>
    </location>
</feature>
<feature type="region of interest" description="Disordered" evidence="1">
    <location>
        <begin position="1"/>
        <end position="21"/>
    </location>
</feature>
<evidence type="ECO:0000313" key="3">
    <source>
        <dbReference type="Proteomes" id="UP000069850"/>
    </source>
</evidence>
<dbReference type="Proteomes" id="UP000069850">
    <property type="component" value="Chromosome 1"/>
</dbReference>
<dbReference type="KEGG" id="mema:MMAB1_1618"/>
<proteinExistence type="predicted"/>
<gene>
    <name evidence="2" type="ORF">MMAB1_1618</name>
</gene>